<evidence type="ECO:0000256" key="7">
    <source>
        <dbReference type="ARBA" id="ARBA00029502"/>
    </source>
</evidence>
<dbReference type="GO" id="GO:0005778">
    <property type="term" value="C:peroxisomal membrane"/>
    <property type="evidence" value="ECO:0007669"/>
    <property type="project" value="UniProtKB-SubCell"/>
</dbReference>
<comment type="subcellular location">
    <subcellularLocation>
        <location evidence="9 10">Peroxisome membrane</location>
    </subcellularLocation>
</comment>
<feature type="compositionally biased region" description="Low complexity" evidence="11">
    <location>
        <begin position="239"/>
        <end position="253"/>
    </location>
</feature>
<dbReference type="GO" id="GO:1990429">
    <property type="term" value="C:peroxisomal importomer complex"/>
    <property type="evidence" value="ECO:0007669"/>
    <property type="project" value="TreeGrafter"/>
</dbReference>
<accession>A0A507F298</accession>
<dbReference type="InterPro" id="IPR036388">
    <property type="entry name" value="WH-like_DNA-bd_sf"/>
</dbReference>
<keyword evidence="5 10" id="KW-0472">Membrane</keyword>
<evidence type="ECO:0000313" key="13">
    <source>
        <dbReference type="EMBL" id="TPX69727.1"/>
    </source>
</evidence>
<comment type="caution">
    <text evidence="13">The sequence shown here is derived from an EMBL/GenBank/DDBJ whole genome shotgun (WGS) entry which is preliminary data.</text>
</comment>
<evidence type="ECO:0000256" key="3">
    <source>
        <dbReference type="ARBA" id="ARBA00022927"/>
    </source>
</evidence>
<gene>
    <name evidence="13" type="ORF">CcCBS67573_g06767</name>
</gene>
<dbReference type="PANTHER" id="PTHR23058">
    <property type="entry name" value="PEROXISOMAL MEMBRANE PROTEIN PEX14"/>
    <property type="match status" value="1"/>
</dbReference>
<evidence type="ECO:0000256" key="9">
    <source>
        <dbReference type="ARBA" id="ARBA00046271"/>
    </source>
</evidence>
<feature type="compositionally biased region" description="Pro residues" evidence="11">
    <location>
        <begin position="60"/>
        <end position="78"/>
    </location>
</feature>
<comment type="function">
    <text evidence="10">Component of the PEX13-PEX14 docking complex, a translocon channel that specifically mediates the import of peroxisomal cargo proteins bound to PEX5 receptor. The PEX13-PEX14 docking complex forms a large import pore which can be opened to a diameter of about 9 nm. Mechanistically, PEX5 receptor along with cargo proteins associates with the PEX14 subunit of the PEX13-PEX14 docking complex in the cytosol, leading to the insertion of the receptor into the organelle membrane with the concomitant translocation of the cargo into the peroxisome matrix.</text>
</comment>
<evidence type="ECO:0000313" key="14">
    <source>
        <dbReference type="Proteomes" id="UP000320333"/>
    </source>
</evidence>
<reference evidence="13 14" key="1">
    <citation type="journal article" date="2019" name="Sci. Rep.">
        <title>Comparative genomics of chytrid fungi reveal insights into the obligate biotrophic and pathogenic lifestyle of Synchytrium endobioticum.</title>
        <authorList>
            <person name="van de Vossenberg B.T.L.H."/>
            <person name="Warris S."/>
            <person name="Nguyen H.D.T."/>
            <person name="van Gent-Pelzer M.P.E."/>
            <person name="Joly D.L."/>
            <person name="van de Geest H.C."/>
            <person name="Bonants P.J.M."/>
            <person name="Smith D.S."/>
            <person name="Levesque C.A."/>
            <person name="van der Lee T.A.J."/>
        </authorList>
    </citation>
    <scope>NUCLEOTIDE SEQUENCE [LARGE SCALE GENOMIC DNA]</scope>
    <source>
        <strain evidence="13 14">CBS 675.73</strain>
    </source>
</reference>
<dbReference type="EMBL" id="QEAP01000306">
    <property type="protein sequence ID" value="TPX69727.1"/>
    <property type="molecule type" value="Genomic_DNA"/>
</dbReference>
<dbReference type="Proteomes" id="UP000320333">
    <property type="component" value="Unassembled WGS sequence"/>
</dbReference>
<dbReference type="GO" id="GO:0005102">
    <property type="term" value="F:signaling receptor binding"/>
    <property type="evidence" value="ECO:0007669"/>
    <property type="project" value="TreeGrafter"/>
</dbReference>
<feature type="region of interest" description="Disordered" evidence="11">
    <location>
        <begin position="53"/>
        <end position="82"/>
    </location>
</feature>
<keyword evidence="3 10" id="KW-0653">Protein transport</keyword>
<proteinExistence type="inferred from homology"/>
<dbReference type="GO" id="GO:0016560">
    <property type="term" value="P:protein import into peroxisome matrix, docking"/>
    <property type="evidence" value="ECO:0007669"/>
    <property type="project" value="UniProtKB-UniRule"/>
</dbReference>
<protein>
    <recommendedName>
        <fullName evidence="7 10">Peroxisomal membrane protein PEX14</fullName>
    </recommendedName>
    <alternativeName>
        <fullName evidence="8 10">Peroxin-14</fullName>
    </alternativeName>
</protein>
<dbReference type="InterPro" id="IPR006785">
    <property type="entry name" value="Pex14_N"/>
</dbReference>
<comment type="similarity">
    <text evidence="1 10">Belongs to the peroxin-14 family.</text>
</comment>
<keyword evidence="2 10" id="KW-0813">Transport</keyword>
<evidence type="ECO:0000256" key="1">
    <source>
        <dbReference type="ARBA" id="ARBA00005443"/>
    </source>
</evidence>
<evidence type="ECO:0000256" key="2">
    <source>
        <dbReference type="ARBA" id="ARBA00022448"/>
    </source>
</evidence>
<feature type="compositionally biased region" description="Low complexity" evidence="11">
    <location>
        <begin position="312"/>
        <end position="322"/>
    </location>
</feature>
<keyword evidence="14" id="KW-1185">Reference proteome</keyword>
<dbReference type="Gene3D" id="1.10.10.10">
    <property type="entry name" value="Winged helix-like DNA-binding domain superfamily/Winged helix DNA-binding domain"/>
    <property type="match status" value="1"/>
</dbReference>
<evidence type="ECO:0000256" key="4">
    <source>
        <dbReference type="ARBA" id="ARBA00023010"/>
    </source>
</evidence>
<organism evidence="13 14">
    <name type="scientific">Chytriomyces confervae</name>
    <dbReference type="NCBI Taxonomy" id="246404"/>
    <lineage>
        <taxon>Eukaryota</taxon>
        <taxon>Fungi</taxon>
        <taxon>Fungi incertae sedis</taxon>
        <taxon>Chytridiomycota</taxon>
        <taxon>Chytridiomycota incertae sedis</taxon>
        <taxon>Chytridiomycetes</taxon>
        <taxon>Chytridiales</taxon>
        <taxon>Chytriomycetaceae</taxon>
        <taxon>Chytriomyces</taxon>
    </lineage>
</organism>
<feature type="region of interest" description="Disordered" evidence="11">
    <location>
        <begin position="299"/>
        <end position="333"/>
    </location>
</feature>
<sequence length="333" mass="35754">MADDTIRADSVALALKFLADPQVSAAPVSKRVAFLESKGLTAAEIDAALRQTTATADSASPPPLPPPLPNSPTLPQTPPNSITPYTSDWRDYVIGSIGLMGFGFAAFHLLQNYVLPSLSWPNFGQQKESQERMETQLSAVATALEQATKTIQQQSEKLKDLLDQSVLEQERSAEEVRGIREEIETLKAILPSIQQKNALDPSLTDLQTELKSLKNLLLNRKSFPPIPTQSSTIPLGYHSNGSNSNNNKNNTSNDEILSQDEPQNEEATPALHDVDPFLGKFTAGKPAIPSWQLLQSTAKTAANGTGPKKTSSMDSSSNGGYSVNLGGGSDADE</sequence>
<evidence type="ECO:0000256" key="5">
    <source>
        <dbReference type="ARBA" id="ARBA00023136"/>
    </source>
</evidence>
<evidence type="ECO:0000256" key="10">
    <source>
        <dbReference type="RuleBase" id="RU367032"/>
    </source>
</evidence>
<dbReference type="Pfam" id="PF04695">
    <property type="entry name" value="Pex14_N"/>
    <property type="match status" value="1"/>
</dbReference>
<feature type="region of interest" description="Disordered" evidence="11">
    <location>
        <begin position="221"/>
        <end position="265"/>
    </location>
</feature>
<dbReference type="STRING" id="246404.A0A507F298"/>
<dbReference type="AlphaFoldDB" id="A0A507F298"/>
<keyword evidence="4" id="KW-0811">Translocation</keyword>
<dbReference type="InterPro" id="IPR025655">
    <property type="entry name" value="PEX14"/>
</dbReference>
<dbReference type="PANTHER" id="PTHR23058:SF0">
    <property type="entry name" value="PEROXISOMAL MEMBRANE PROTEIN PEX14"/>
    <property type="match status" value="1"/>
</dbReference>
<feature type="domain" description="Peroxisome membrane anchor protein Pex14p N-terminal" evidence="12">
    <location>
        <begin position="7"/>
        <end position="50"/>
    </location>
</feature>
<evidence type="ECO:0000256" key="6">
    <source>
        <dbReference type="ARBA" id="ARBA00023140"/>
    </source>
</evidence>
<evidence type="ECO:0000256" key="8">
    <source>
        <dbReference type="ARBA" id="ARBA00029691"/>
    </source>
</evidence>
<name>A0A507F298_9FUNG</name>
<keyword evidence="6 10" id="KW-0576">Peroxisome</keyword>
<evidence type="ECO:0000259" key="12">
    <source>
        <dbReference type="Pfam" id="PF04695"/>
    </source>
</evidence>
<dbReference type="OrthoDB" id="5549158at2759"/>
<evidence type="ECO:0000256" key="11">
    <source>
        <dbReference type="SAM" id="MobiDB-lite"/>
    </source>
</evidence>